<protein>
    <submittedName>
        <fullName evidence="1">Uncharacterized protein</fullName>
    </submittedName>
</protein>
<name>A0A978W0E8_ZIZJJ</name>
<dbReference type="GO" id="GO:0009507">
    <property type="term" value="C:chloroplast"/>
    <property type="evidence" value="ECO:0007669"/>
    <property type="project" value="TreeGrafter"/>
</dbReference>
<reference evidence="1" key="1">
    <citation type="journal article" date="2021" name="Front. Plant Sci.">
        <title>Chromosome-Scale Genome Assembly for Chinese Sour Jujube and Insights Into Its Genome Evolution and Domestication Signature.</title>
        <authorList>
            <person name="Shen L.-Y."/>
            <person name="Luo H."/>
            <person name="Wang X.-L."/>
            <person name="Wang X.-M."/>
            <person name="Qiu X.-J."/>
            <person name="Liu H."/>
            <person name="Zhou S.-S."/>
            <person name="Jia K.-H."/>
            <person name="Nie S."/>
            <person name="Bao Y.-T."/>
            <person name="Zhang R.-G."/>
            <person name="Yun Q.-Z."/>
            <person name="Chai Y.-H."/>
            <person name="Lu J.-Y."/>
            <person name="Li Y."/>
            <person name="Zhao S.-W."/>
            <person name="Mao J.-F."/>
            <person name="Jia S.-G."/>
            <person name="Mao Y.-M."/>
        </authorList>
    </citation>
    <scope>NUCLEOTIDE SEQUENCE</scope>
    <source>
        <strain evidence="1">AT0</strain>
        <tissue evidence="1">Leaf</tissue>
    </source>
</reference>
<sequence length="238" mass="26247">MINFKATNHKLNIPDVDLEDFKKHAHLGVSPTSQSLTKSTSTKMNCLCSPTTHAGSFRCRHHRIGGMFRGGSVGSNLSELGRKSNNRIFRSFSFIVRKMSMLGASTVAKSPLLTPVVESRRQHKLAGSDIGSVHLQFRTFDKRMANLGPVGLGAQFPIIERRKSIIHSVRRQSNSIICAAALSATCSASQTQTVTRQAPTITHMPGNIAVIHLANTYCLLLHVLLYSEIKLEVWRESL</sequence>
<dbReference type="GO" id="GO:0010027">
    <property type="term" value="P:thylakoid membrane organization"/>
    <property type="evidence" value="ECO:0007669"/>
    <property type="project" value="TreeGrafter"/>
</dbReference>
<dbReference type="EMBL" id="JAEACU010000001">
    <property type="protein sequence ID" value="KAH7545432.1"/>
    <property type="molecule type" value="Genomic_DNA"/>
</dbReference>
<dbReference type="PANTHER" id="PTHR34938:SF1">
    <property type="entry name" value="PROTEIN FERTILITY RESTORER RF2, MITOCHONDRIAL"/>
    <property type="match status" value="1"/>
</dbReference>
<evidence type="ECO:0000313" key="2">
    <source>
        <dbReference type="Proteomes" id="UP000813462"/>
    </source>
</evidence>
<organism evidence="1 2">
    <name type="scientific">Ziziphus jujuba var. spinosa</name>
    <dbReference type="NCBI Taxonomy" id="714518"/>
    <lineage>
        <taxon>Eukaryota</taxon>
        <taxon>Viridiplantae</taxon>
        <taxon>Streptophyta</taxon>
        <taxon>Embryophyta</taxon>
        <taxon>Tracheophyta</taxon>
        <taxon>Spermatophyta</taxon>
        <taxon>Magnoliopsida</taxon>
        <taxon>eudicotyledons</taxon>
        <taxon>Gunneridae</taxon>
        <taxon>Pentapetalae</taxon>
        <taxon>rosids</taxon>
        <taxon>fabids</taxon>
        <taxon>Rosales</taxon>
        <taxon>Rhamnaceae</taxon>
        <taxon>Paliureae</taxon>
        <taxon>Ziziphus</taxon>
    </lineage>
</organism>
<evidence type="ECO:0000313" key="1">
    <source>
        <dbReference type="EMBL" id="KAH7545432.1"/>
    </source>
</evidence>
<dbReference type="PANTHER" id="PTHR34938">
    <property type="entry name" value="PROTEIN FERTILITY RESTORER RF2, MITOCHONDRIAL"/>
    <property type="match status" value="1"/>
</dbReference>
<accession>A0A978W0E8</accession>
<dbReference type="Proteomes" id="UP000813462">
    <property type="component" value="Unassembled WGS sequence"/>
</dbReference>
<dbReference type="InterPro" id="IPR040299">
    <property type="entry name" value="RF2K-like"/>
</dbReference>
<dbReference type="GO" id="GO:0009658">
    <property type="term" value="P:chloroplast organization"/>
    <property type="evidence" value="ECO:0007669"/>
    <property type="project" value="TreeGrafter"/>
</dbReference>
<comment type="caution">
    <text evidence="1">The sequence shown here is derived from an EMBL/GenBank/DDBJ whole genome shotgun (WGS) entry which is preliminary data.</text>
</comment>
<dbReference type="AlphaFoldDB" id="A0A978W0E8"/>
<proteinExistence type="predicted"/>
<gene>
    <name evidence="1" type="ORF">FEM48_Zijuj01G0093200</name>
</gene>